<reference evidence="1 2" key="1">
    <citation type="journal article" date="2018" name="Biotechnol. Adv.">
        <title>Improved genomic resources and new bioinformatic workflow for the carcinogenic parasite Clonorchis sinensis: Biotechnological implications.</title>
        <authorList>
            <person name="Wang D."/>
            <person name="Korhonen P.K."/>
            <person name="Gasser R.B."/>
            <person name="Young N.D."/>
        </authorList>
    </citation>
    <scope>NUCLEOTIDE SEQUENCE [LARGE SCALE GENOMIC DNA]</scope>
    <source>
        <strain evidence="1">Cs-k2</strain>
    </source>
</reference>
<name>A0A419Q9F6_CLOSI</name>
<proteinExistence type="predicted"/>
<keyword evidence="2" id="KW-1185">Reference proteome</keyword>
<comment type="caution">
    <text evidence="1">The sequence shown here is derived from an EMBL/GenBank/DDBJ whole genome shotgun (WGS) entry which is preliminary data.</text>
</comment>
<dbReference type="EMBL" id="NIRI02000042">
    <property type="protein sequence ID" value="KAG5452589.1"/>
    <property type="molecule type" value="Genomic_DNA"/>
</dbReference>
<evidence type="ECO:0000313" key="1">
    <source>
        <dbReference type="EMBL" id="KAG5452589.1"/>
    </source>
</evidence>
<evidence type="ECO:0000313" key="2">
    <source>
        <dbReference type="Proteomes" id="UP000286415"/>
    </source>
</evidence>
<gene>
    <name evidence="1" type="ORF">CSKR_100475</name>
</gene>
<sequence>MRSRGGYPSASATLNCVPKTALFLKNRGLACAVHGFDCFSLDCTWPHVKEHAKGGYDFIQFVQKHMLFLLFFKDKNDVICILQIDNVFVRGYLGTRALKAFQRSHYFIDHEVTWGLKLQNLESYGIQGNILRWIMESLSEGTFRVKAGSTYSSLMAVSIAIPQGSVLRPLLIPIYRLQGSGRWIDTFPWMKKSASIRHSEQTQRTPLLCMARHYKDRFKQDLGIWLSSNVSLSVHHKKSAQRAFAVPRMIR</sequence>
<dbReference type="InParanoid" id="A0A419Q9F6"/>
<accession>A0A419Q9F6</accession>
<dbReference type="OrthoDB" id="10062389at2759"/>
<organism evidence="1 2">
    <name type="scientific">Clonorchis sinensis</name>
    <name type="common">Chinese liver fluke</name>
    <dbReference type="NCBI Taxonomy" id="79923"/>
    <lineage>
        <taxon>Eukaryota</taxon>
        <taxon>Metazoa</taxon>
        <taxon>Spiralia</taxon>
        <taxon>Lophotrochozoa</taxon>
        <taxon>Platyhelminthes</taxon>
        <taxon>Trematoda</taxon>
        <taxon>Digenea</taxon>
        <taxon>Opisthorchiida</taxon>
        <taxon>Opisthorchiata</taxon>
        <taxon>Opisthorchiidae</taxon>
        <taxon>Clonorchis</taxon>
    </lineage>
</organism>
<protein>
    <submittedName>
        <fullName evidence="1">Uncharacterized protein</fullName>
    </submittedName>
</protein>
<dbReference type="AlphaFoldDB" id="A0A419Q9F6"/>
<reference evidence="1 2" key="2">
    <citation type="journal article" date="2021" name="Genomics">
        <title>High-quality reference genome for Clonorchis sinensis.</title>
        <authorList>
            <person name="Young N.D."/>
            <person name="Stroehlein A.J."/>
            <person name="Kinkar L."/>
            <person name="Wang T."/>
            <person name="Sohn W.M."/>
            <person name="Chang B.C.H."/>
            <person name="Kaur P."/>
            <person name="Weisz D."/>
            <person name="Dudchenko O."/>
            <person name="Aiden E.L."/>
            <person name="Korhonen P.K."/>
            <person name="Gasser R.B."/>
        </authorList>
    </citation>
    <scope>NUCLEOTIDE SEQUENCE [LARGE SCALE GENOMIC DNA]</scope>
    <source>
        <strain evidence="1">Cs-k2</strain>
    </source>
</reference>
<dbReference type="Proteomes" id="UP000286415">
    <property type="component" value="Unassembled WGS sequence"/>
</dbReference>